<proteinExistence type="predicted"/>
<name>A0ABP3E0R5_9GAMM</name>
<dbReference type="Pfam" id="PF03626">
    <property type="entry name" value="COX4_pro"/>
    <property type="match status" value="1"/>
</dbReference>
<protein>
    <recommendedName>
        <fullName evidence="9">Caa(3)-type oxidase subunit IV</fullName>
    </recommendedName>
</protein>
<keyword evidence="3 6" id="KW-0812">Transmembrane</keyword>
<evidence type="ECO:0000256" key="6">
    <source>
        <dbReference type="SAM" id="Phobius"/>
    </source>
</evidence>
<reference evidence="8" key="1">
    <citation type="journal article" date="2019" name="Int. J. Syst. Evol. Microbiol.">
        <title>The Global Catalogue of Microorganisms (GCM) 10K type strain sequencing project: providing services to taxonomists for standard genome sequencing and annotation.</title>
        <authorList>
            <consortium name="The Broad Institute Genomics Platform"/>
            <consortium name="The Broad Institute Genome Sequencing Center for Infectious Disease"/>
            <person name="Wu L."/>
            <person name="Ma J."/>
        </authorList>
    </citation>
    <scope>NUCLEOTIDE SEQUENCE [LARGE SCALE GENOMIC DNA]</scope>
    <source>
        <strain evidence="8">JCM 16242</strain>
    </source>
</reference>
<feature type="transmembrane region" description="Helical" evidence="6">
    <location>
        <begin position="73"/>
        <end position="94"/>
    </location>
</feature>
<organism evidence="7 8">
    <name type="scientific">Rhodanobacter caeni</name>
    <dbReference type="NCBI Taxonomy" id="657654"/>
    <lineage>
        <taxon>Bacteria</taxon>
        <taxon>Pseudomonadati</taxon>
        <taxon>Pseudomonadota</taxon>
        <taxon>Gammaproteobacteria</taxon>
        <taxon>Lysobacterales</taxon>
        <taxon>Rhodanobacteraceae</taxon>
        <taxon>Rhodanobacter</taxon>
    </lineage>
</organism>
<dbReference type="RefSeq" id="WP_343880529.1">
    <property type="nucleotide sequence ID" value="NZ_BAAAFO010000001.1"/>
</dbReference>
<dbReference type="EMBL" id="BAAAFO010000001">
    <property type="protein sequence ID" value="GAA0245316.1"/>
    <property type="molecule type" value="Genomic_DNA"/>
</dbReference>
<evidence type="ECO:0000256" key="3">
    <source>
        <dbReference type="ARBA" id="ARBA00022692"/>
    </source>
</evidence>
<evidence type="ECO:0000256" key="2">
    <source>
        <dbReference type="ARBA" id="ARBA00022475"/>
    </source>
</evidence>
<comment type="caution">
    <text evidence="7">The sequence shown here is derived from an EMBL/GenBank/DDBJ whole genome shotgun (WGS) entry which is preliminary data.</text>
</comment>
<comment type="subcellular location">
    <subcellularLocation>
        <location evidence="1">Cell membrane</location>
        <topology evidence="1">Multi-pass membrane protein</topology>
    </subcellularLocation>
</comment>
<gene>
    <name evidence="7" type="ORF">GCM10009126_08720</name>
</gene>
<evidence type="ECO:0008006" key="9">
    <source>
        <dbReference type="Google" id="ProtNLM"/>
    </source>
</evidence>
<keyword evidence="8" id="KW-1185">Reference proteome</keyword>
<evidence type="ECO:0000313" key="8">
    <source>
        <dbReference type="Proteomes" id="UP001500657"/>
    </source>
</evidence>
<dbReference type="InterPro" id="IPR011743">
    <property type="entry name" value="Caa3_sub_IV"/>
</dbReference>
<dbReference type="NCBIfam" id="TIGR02229">
    <property type="entry name" value="caa3_sub_IV"/>
    <property type="match status" value="1"/>
</dbReference>
<sequence>MNPSPQPATPPSLRLHLIVLAALLALLLTSAGLALLPLGVFNTLSALGISVAKTLLVMAFFMRLRRGPPLLRIAAAVGFAWLAVLIGMTVADVLTRVVLPSPW</sequence>
<evidence type="ECO:0000256" key="5">
    <source>
        <dbReference type="ARBA" id="ARBA00023136"/>
    </source>
</evidence>
<keyword evidence="4 6" id="KW-1133">Transmembrane helix</keyword>
<feature type="transmembrane region" description="Helical" evidence="6">
    <location>
        <begin position="43"/>
        <end position="61"/>
    </location>
</feature>
<evidence type="ECO:0000256" key="1">
    <source>
        <dbReference type="ARBA" id="ARBA00004651"/>
    </source>
</evidence>
<accession>A0ABP3E0R5</accession>
<dbReference type="InterPro" id="IPR005171">
    <property type="entry name" value="Cyt_c_oxidase_su4_prok"/>
</dbReference>
<evidence type="ECO:0000256" key="4">
    <source>
        <dbReference type="ARBA" id="ARBA00022989"/>
    </source>
</evidence>
<keyword evidence="5 6" id="KW-0472">Membrane</keyword>
<evidence type="ECO:0000313" key="7">
    <source>
        <dbReference type="EMBL" id="GAA0245316.1"/>
    </source>
</evidence>
<keyword evidence="2" id="KW-1003">Cell membrane</keyword>
<dbReference type="Proteomes" id="UP001500657">
    <property type="component" value="Unassembled WGS sequence"/>
</dbReference>